<dbReference type="PANTHER" id="PTHR16046">
    <property type="entry name" value="SMC5-SMC6 COMPLEX LOCALIZATION FACTOR 2"/>
    <property type="match status" value="1"/>
</dbReference>
<dbReference type="GO" id="GO:2000781">
    <property type="term" value="P:positive regulation of double-strand break repair"/>
    <property type="evidence" value="ECO:0007669"/>
    <property type="project" value="TreeGrafter"/>
</dbReference>
<dbReference type="InterPro" id="IPR026161">
    <property type="entry name" value="FAM178"/>
</dbReference>
<dbReference type="GO" id="GO:0006974">
    <property type="term" value="P:DNA damage response"/>
    <property type="evidence" value="ECO:0007669"/>
    <property type="project" value="TreeGrafter"/>
</dbReference>
<evidence type="ECO:0000313" key="2">
    <source>
        <dbReference type="Proteomes" id="UP000660247"/>
    </source>
</evidence>
<dbReference type="GO" id="GO:0035861">
    <property type="term" value="C:site of double-strand break"/>
    <property type="evidence" value="ECO:0007669"/>
    <property type="project" value="TreeGrafter"/>
</dbReference>
<dbReference type="PANTHER" id="PTHR16046:SF10">
    <property type="entry name" value="SMC5-SMC6 COMPLEX LOCALIZATION FACTOR PROTEIN 2"/>
    <property type="match status" value="1"/>
</dbReference>
<name>A0A851DKD8_TODME</name>
<dbReference type="OrthoDB" id="6158547at2759"/>
<feature type="non-terminal residue" evidence="1">
    <location>
        <position position="1"/>
    </location>
</feature>
<keyword evidence="2" id="KW-1185">Reference proteome</keyword>
<accession>A0A851DKD8</accession>
<dbReference type="Proteomes" id="UP000660247">
    <property type="component" value="Unassembled WGS sequence"/>
</dbReference>
<comment type="caution">
    <text evidence="1">The sequence shown here is derived from an EMBL/GenBank/DDBJ whole genome shotgun (WGS) entry which is preliminary data.</text>
</comment>
<feature type="non-terminal residue" evidence="1">
    <location>
        <position position="115"/>
    </location>
</feature>
<dbReference type="GO" id="GO:1990166">
    <property type="term" value="P:protein localization to site of double-strand break"/>
    <property type="evidence" value="ECO:0007669"/>
    <property type="project" value="TreeGrafter"/>
</dbReference>
<organism evidence="1 2">
    <name type="scientific">Todus mexicanus</name>
    <name type="common">Puerto Rican tody</name>
    <dbReference type="NCBI Taxonomy" id="135184"/>
    <lineage>
        <taxon>Eukaryota</taxon>
        <taxon>Metazoa</taxon>
        <taxon>Chordata</taxon>
        <taxon>Craniata</taxon>
        <taxon>Vertebrata</taxon>
        <taxon>Euteleostomi</taxon>
        <taxon>Archelosauria</taxon>
        <taxon>Archosauria</taxon>
        <taxon>Dinosauria</taxon>
        <taxon>Saurischia</taxon>
        <taxon>Theropoda</taxon>
        <taxon>Coelurosauria</taxon>
        <taxon>Aves</taxon>
        <taxon>Neognathae</taxon>
        <taxon>Neoaves</taxon>
        <taxon>Telluraves</taxon>
        <taxon>Coraciimorphae</taxon>
        <taxon>Coraciiformes</taxon>
        <taxon>Todidae</taxon>
        <taxon>Todus</taxon>
    </lineage>
</organism>
<dbReference type="AlphaFoldDB" id="A0A851DKD8"/>
<sequence length="115" mass="12558">DLGRKDRTVLCSPDRGNVKDTGIGLSVLCAERFEKKLSSPKKVRRKKMPAQTPSTSPVVGAFQRGVEEKKDSVNILENGRACKAVGSLYPTVVILKLLITAGSHSYFLARKDKTV</sequence>
<proteinExistence type="predicted"/>
<gene>
    <name evidence="1" type="primary">Slf2</name>
    <name evidence="1" type="ORF">TODMEX_R11161</name>
</gene>
<protein>
    <submittedName>
        <fullName evidence="1">SLF2 protein</fullName>
    </submittedName>
</protein>
<dbReference type="EMBL" id="WEIS01068162">
    <property type="protein sequence ID" value="NWI68384.1"/>
    <property type="molecule type" value="Genomic_DNA"/>
</dbReference>
<evidence type="ECO:0000313" key="1">
    <source>
        <dbReference type="EMBL" id="NWI68384.1"/>
    </source>
</evidence>
<reference evidence="1" key="1">
    <citation type="submission" date="2019-10" db="EMBL/GenBank/DDBJ databases">
        <title>Bird 10,000 Genomes (B10K) Project - Family phase.</title>
        <authorList>
            <person name="Zhang G."/>
        </authorList>
    </citation>
    <scope>NUCLEOTIDE SEQUENCE</scope>
    <source>
        <strain evidence="1">B10K-DU-002-69</strain>
        <tissue evidence="1">Muscle</tissue>
    </source>
</reference>
<dbReference type="GO" id="GO:0005634">
    <property type="term" value="C:nucleus"/>
    <property type="evidence" value="ECO:0007669"/>
    <property type="project" value="TreeGrafter"/>
</dbReference>